<organism evidence="2 3">
    <name type="scientific">Tribolium castaneum</name>
    <name type="common">Red flour beetle</name>
    <dbReference type="NCBI Taxonomy" id="7070"/>
    <lineage>
        <taxon>Eukaryota</taxon>
        <taxon>Metazoa</taxon>
        <taxon>Ecdysozoa</taxon>
        <taxon>Arthropoda</taxon>
        <taxon>Hexapoda</taxon>
        <taxon>Insecta</taxon>
        <taxon>Pterygota</taxon>
        <taxon>Neoptera</taxon>
        <taxon>Endopterygota</taxon>
        <taxon>Coleoptera</taxon>
        <taxon>Polyphaga</taxon>
        <taxon>Cucujiformia</taxon>
        <taxon>Tenebrionidae</taxon>
        <taxon>Tenebrionidae incertae sedis</taxon>
        <taxon>Tribolium</taxon>
    </lineage>
</organism>
<gene>
    <name evidence="2" type="primary">AUGUSTUS-3.0.2_05205</name>
    <name evidence="2" type="ORF">TcasGA2_TC005205</name>
</gene>
<evidence type="ECO:0000313" key="2">
    <source>
        <dbReference type="EMBL" id="EFA13590.2"/>
    </source>
</evidence>
<feature type="compositionally biased region" description="Polar residues" evidence="1">
    <location>
        <begin position="203"/>
        <end position="216"/>
    </location>
</feature>
<feature type="region of interest" description="Disordered" evidence="1">
    <location>
        <begin position="148"/>
        <end position="216"/>
    </location>
</feature>
<protein>
    <submittedName>
        <fullName evidence="2">Uncharacterized protein</fullName>
    </submittedName>
</protein>
<keyword evidence="3" id="KW-1185">Reference proteome</keyword>
<reference evidence="2 3" key="2">
    <citation type="journal article" date="2010" name="Nucleic Acids Res.">
        <title>BeetleBase in 2010: revisions to provide comprehensive genomic information for Tribolium castaneum.</title>
        <authorList>
            <person name="Kim H.S."/>
            <person name="Murphy T."/>
            <person name="Xia J."/>
            <person name="Caragea D."/>
            <person name="Park Y."/>
            <person name="Beeman R.W."/>
            <person name="Lorenzen M.D."/>
            <person name="Butcher S."/>
            <person name="Manak J.R."/>
            <person name="Brown S.J."/>
        </authorList>
    </citation>
    <scope>NUCLEOTIDE SEQUENCE [LARGE SCALE GENOMIC DNA]</scope>
    <source>
        <strain evidence="2 3">Georgia GA2</strain>
    </source>
</reference>
<evidence type="ECO:0000256" key="1">
    <source>
        <dbReference type="SAM" id="MobiDB-lite"/>
    </source>
</evidence>
<feature type="region of interest" description="Disordered" evidence="1">
    <location>
        <begin position="1"/>
        <end position="37"/>
    </location>
</feature>
<name>D7GXV2_TRICA</name>
<dbReference type="AlphaFoldDB" id="D7GXV2"/>
<dbReference type="HOGENOM" id="CLU_1463159_0_0_1"/>
<reference evidence="2 3" key="1">
    <citation type="journal article" date="2008" name="Nature">
        <title>The genome of the model beetle and pest Tribolium castaneum.</title>
        <authorList>
            <consortium name="Tribolium Genome Sequencing Consortium"/>
            <person name="Richards S."/>
            <person name="Gibbs R.A."/>
            <person name="Weinstock G.M."/>
            <person name="Brown S.J."/>
            <person name="Denell R."/>
            <person name="Beeman R.W."/>
            <person name="Gibbs R."/>
            <person name="Beeman R.W."/>
            <person name="Brown S.J."/>
            <person name="Bucher G."/>
            <person name="Friedrich M."/>
            <person name="Grimmelikhuijzen C.J."/>
            <person name="Klingler M."/>
            <person name="Lorenzen M."/>
            <person name="Richards S."/>
            <person name="Roth S."/>
            <person name="Schroder R."/>
            <person name="Tautz D."/>
            <person name="Zdobnov E.M."/>
            <person name="Muzny D."/>
            <person name="Gibbs R.A."/>
            <person name="Weinstock G.M."/>
            <person name="Attaway T."/>
            <person name="Bell S."/>
            <person name="Buhay C.J."/>
            <person name="Chandrabose M.N."/>
            <person name="Chavez D."/>
            <person name="Clerk-Blankenburg K.P."/>
            <person name="Cree A."/>
            <person name="Dao M."/>
            <person name="Davis C."/>
            <person name="Chacko J."/>
            <person name="Dinh H."/>
            <person name="Dugan-Rocha S."/>
            <person name="Fowler G."/>
            <person name="Garner T.T."/>
            <person name="Garnes J."/>
            <person name="Gnirke A."/>
            <person name="Hawes A."/>
            <person name="Hernandez J."/>
            <person name="Hines S."/>
            <person name="Holder M."/>
            <person name="Hume J."/>
            <person name="Jhangiani S.N."/>
            <person name="Joshi V."/>
            <person name="Khan Z.M."/>
            <person name="Jackson L."/>
            <person name="Kovar C."/>
            <person name="Kowis A."/>
            <person name="Lee S."/>
            <person name="Lewis L.R."/>
            <person name="Margolis J."/>
            <person name="Morgan M."/>
            <person name="Nazareth L.V."/>
            <person name="Nguyen N."/>
            <person name="Okwuonu G."/>
            <person name="Parker D."/>
            <person name="Richards S."/>
            <person name="Ruiz S.J."/>
            <person name="Santibanez J."/>
            <person name="Savard J."/>
            <person name="Scherer S.E."/>
            <person name="Schneider B."/>
            <person name="Sodergren E."/>
            <person name="Tautz D."/>
            <person name="Vattahil S."/>
            <person name="Villasana D."/>
            <person name="White C.S."/>
            <person name="Wright R."/>
            <person name="Park Y."/>
            <person name="Beeman R.W."/>
            <person name="Lord J."/>
            <person name="Oppert B."/>
            <person name="Lorenzen M."/>
            <person name="Brown S."/>
            <person name="Wang L."/>
            <person name="Savard J."/>
            <person name="Tautz D."/>
            <person name="Richards S."/>
            <person name="Weinstock G."/>
            <person name="Gibbs R.A."/>
            <person name="Liu Y."/>
            <person name="Worley K."/>
            <person name="Weinstock G."/>
            <person name="Elsik C.G."/>
            <person name="Reese J.T."/>
            <person name="Elhaik E."/>
            <person name="Landan G."/>
            <person name="Graur D."/>
            <person name="Arensburger P."/>
            <person name="Atkinson P."/>
            <person name="Beeman R.W."/>
            <person name="Beidler J."/>
            <person name="Brown S.J."/>
            <person name="Demuth J.P."/>
            <person name="Drury D.W."/>
            <person name="Du Y.Z."/>
            <person name="Fujiwara H."/>
            <person name="Lorenzen M."/>
            <person name="Maselli V."/>
            <person name="Osanai M."/>
            <person name="Park Y."/>
            <person name="Robertson H.M."/>
            <person name="Tu Z."/>
            <person name="Wang J.J."/>
            <person name="Wang S."/>
            <person name="Richards S."/>
            <person name="Song H."/>
            <person name="Zhang L."/>
            <person name="Sodergren E."/>
            <person name="Werner D."/>
            <person name="Stanke M."/>
            <person name="Morgenstern B."/>
            <person name="Solovyev V."/>
            <person name="Kosarev P."/>
            <person name="Brown G."/>
            <person name="Chen H.C."/>
            <person name="Ermolaeva O."/>
            <person name="Hlavina W."/>
            <person name="Kapustin Y."/>
            <person name="Kiryutin B."/>
            <person name="Kitts P."/>
            <person name="Maglott D."/>
            <person name="Pruitt K."/>
            <person name="Sapojnikov V."/>
            <person name="Souvorov A."/>
            <person name="Mackey A.J."/>
            <person name="Waterhouse R.M."/>
            <person name="Wyder S."/>
            <person name="Zdobnov E.M."/>
            <person name="Zdobnov E.M."/>
            <person name="Wyder S."/>
            <person name="Kriventseva E.V."/>
            <person name="Kadowaki T."/>
            <person name="Bork P."/>
            <person name="Aranda M."/>
            <person name="Bao R."/>
            <person name="Beermann A."/>
            <person name="Berns N."/>
            <person name="Bolognesi R."/>
            <person name="Bonneton F."/>
            <person name="Bopp D."/>
            <person name="Brown S.J."/>
            <person name="Bucher G."/>
            <person name="Butts T."/>
            <person name="Chaumot A."/>
            <person name="Denell R.E."/>
            <person name="Ferrier D.E."/>
            <person name="Friedrich M."/>
            <person name="Gordon C.M."/>
            <person name="Jindra M."/>
            <person name="Klingler M."/>
            <person name="Lan Q."/>
            <person name="Lattorff H.M."/>
            <person name="Laudet V."/>
            <person name="von Levetsow C."/>
            <person name="Liu Z."/>
            <person name="Lutz R."/>
            <person name="Lynch J.A."/>
            <person name="da Fonseca R.N."/>
            <person name="Posnien N."/>
            <person name="Reuter R."/>
            <person name="Roth S."/>
            <person name="Savard J."/>
            <person name="Schinko J.B."/>
            <person name="Schmitt C."/>
            <person name="Schoppmeier M."/>
            <person name="Schroder R."/>
            <person name="Shippy T.D."/>
            <person name="Simonnet F."/>
            <person name="Marques-Souza H."/>
            <person name="Tautz D."/>
            <person name="Tomoyasu Y."/>
            <person name="Trauner J."/>
            <person name="Van der Zee M."/>
            <person name="Vervoort M."/>
            <person name="Wittkopp N."/>
            <person name="Wimmer E.A."/>
            <person name="Yang X."/>
            <person name="Jones A.K."/>
            <person name="Sattelle D.B."/>
            <person name="Ebert P.R."/>
            <person name="Nelson D."/>
            <person name="Scott J.G."/>
            <person name="Beeman R.W."/>
            <person name="Muthukrishnan S."/>
            <person name="Kramer K.J."/>
            <person name="Arakane Y."/>
            <person name="Beeman R.W."/>
            <person name="Zhu Q."/>
            <person name="Hogenkamp D."/>
            <person name="Dixit R."/>
            <person name="Oppert B."/>
            <person name="Jiang H."/>
            <person name="Zou Z."/>
            <person name="Marshall J."/>
            <person name="Elpidina E."/>
            <person name="Vinokurov K."/>
            <person name="Oppert C."/>
            <person name="Zou Z."/>
            <person name="Evans J."/>
            <person name="Lu Z."/>
            <person name="Zhao P."/>
            <person name="Sumathipala N."/>
            <person name="Altincicek B."/>
            <person name="Vilcinskas A."/>
            <person name="Williams M."/>
            <person name="Hultmark D."/>
            <person name="Hetru C."/>
            <person name="Jiang H."/>
            <person name="Grimmelikhuijzen C.J."/>
            <person name="Hauser F."/>
            <person name="Cazzamali G."/>
            <person name="Williamson M."/>
            <person name="Park Y."/>
            <person name="Li B."/>
            <person name="Tanaka Y."/>
            <person name="Predel R."/>
            <person name="Neupert S."/>
            <person name="Schachtner J."/>
            <person name="Verleyen P."/>
            <person name="Raible F."/>
            <person name="Bork P."/>
            <person name="Friedrich M."/>
            <person name="Walden K.K."/>
            <person name="Robertson H.M."/>
            <person name="Angeli S."/>
            <person name="Foret S."/>
            <person name="Bucher G."/>
            <person name="Schuetz S."/>
            <person name="Maleszka R."/>
            <person name="Wimmer E.A."/>
            <person name="Beeman R.W."/>
            <person name="Lorenzen M."/>
            <person name="Tomoyasu Y."/>
            <person name="Miller S.C."/>
            <person name="Grossmann D."/>
            <person name="Bucher G."/>
        </authorList>
    </citation>
    <scope>NUCLEOTIDE SEQUENCE [LARGE SCALE GENOMIC DNA]</scope>
    <source>
        <strain evidence="2 3">Georgia GA2</strain>
    </source>
</reference>
<feature type="compositionally biased region" description="Polar residues" evidence="1">
    <location>
        <begin position="176"/>
        <end position="191"/>
    </location>
</feature>
<accession>D7GXV2</accession>
<dbReference type="EMBL" id="KQ971660">
    <property type="protein sequence ID" value="EFA13590.2"/>
    <property type="molecule type" value="Genomic_DNA"/>
</dbReference>
<evidence type="ECO:0000313" key="3">
    <source>
        <dbReference type="Proteomes" id="UP000007266"/>
    </source>
</evidence>
<sequence length="283" mass="31628">MTSKRVSPQRVRSRSKRSKTSDVLYETPGEPSPMSQVLPPLPPVVVFDMDSVIPPSPQPVYTKGDSITPDDWYDKAINQTLVDVAEKVEKNETERMERQMTNERYRLVHETVYPITKSGSKFLSVGVKPLADYALTLKIYNPEYTAEQRNMASTTPTPISRRKLAASKRPRARVKPQNQQPEANKSTTTLQRGGGAEEVPDYQNPQPSTSRQNDGFNDNELAELFSRLDESIALQNGEGGAGDGGELPQIVRNNQAVVTTPQKKREFEDGAKENPMAYIKVIH</sequence>
<dbReference type="Proteomes" id="UP000007266">
    <property type="component" value="Unassembled WGS sequence"/>
</dbReference>
<dbReference type="InParanoid" id="D7GXV2"/>
<feature type="compositionally biased region" description="Polar residues" evidence="1">
    <location>
        <begin position="148"/>
        <end position="158"/>
    </location>
</feature>
<feature type="compositionally biased region" description="Basic residues" evidence="1">
    <location>
        <begin position="160"/>
        <end position="174"/>
    </location>
</feature>
<proteinExistence type="predicted"/>
<feature type="compositionally biased region" description="Low complexity" evidence="1">
    <location>
        <begin position="1"/>
        <end position="10"/>
    </location>
</feature>